<organism evidence="12 13">
    <name type="scientific">Bacillus halotolerans</name>
    <dbReference type="NCBI Taxonomy" id="260554"/>
    <lineage>
        <taxon>Bacteria</taxon>
        <taxon>Bacillati</taxon>
        <taxon>Bacillota</taxon>
        <taxon>Bacilli</taxon>
        <taxon>Bacillales</taxon>
        <taxon>Bacillaceae</taxon>
        <taxon>Bacillus</taxon>
    </lineage>
</organism>
<dbReference type="SMART" id="SM00091">
    <property type="entry name" value="PAS"/>
    <property type="match status" value="3"/>
</dbReference>
<protein>
    <recommendedName>
        <fullName evidence="2">histidine kinase</fullName>
        <ecNumber evidence="2">2.7.13.3</ecNumber>
    </recommendedName>
</protein>
<evidence type="ECO:0000313" key="12">
    <source>
        <dbReference type="EMBL" id="MCY9183973.1"/>
    </source>
</evidence>
<dbReference type="Pfam" id="PF00512">
    <property type="entry name" value="HisKA"/>
    <property type="match status" value="1"/>
</dbReference>
<dbReference type="PANTHER" id="PTHR43065">
    <property type="entry name" value="SENSOR HISTIDINE KINASE"/>
    <property type="match status" value="1"/>
</dbReference>
<dbReference type="EMBL" id="JALAWA010000002">
    <property type="protein sequence ID" value="MCY9183973.1"/>
    <property type="molecule type" value="Genomic_DNA"/>
</dbReference>
<dbReference type="Pfam" id="PF02518">
    <property type="entry name" value="HATPase_c"/>
    <property type="match status" value="1"/>
</dbReference>
<keyword evidence="5" id="KW-0547">Nucleotide-binding</keyword>
<dbReference type="PRINTS" id="PR00344">
    <property type="entry name" value="BCTRLSENSOR"/>
</dbReference>
<dbReference type="InterPro" id="IPR036890">
    <property type="entry name" value="HATPase_C_sf"/>
</dbReference>
<dbReference type="InterPro" id="IPR035965">
    <property type="entry name" value="PAS-like_dom_sf"/>
</dbReference>
<accession>A0A9Q4EL14</accession>
<dbReference type="GO" id="GO:0006355">
    <property type="term" value="P:regulation of DNA-templated transcription"/>
    <property type="evidence" value="ECO:0007669"/>
    <property type="project" value="InterPro"/>
</dbReference>
<dbReference type="InterPro" id="IPR000014">
    <property type="entry name" value="PAS"/>
</dbReference>
<feature type="domain" description="PAS" evidence="11">
    <location>
        <begin position="158"/>
        <end position="214"/>
    </location>
</feature>
<keyword evidence="8" id="KW-0749">Sporulation</keyword>
<feature type="domain" description="PAS" evidence="11">
    <location>
        <begin position="3"/>
        <end position="59"/>
    </location>
</feature>
<reference evidence="12" key="1">
    <citation type="submission" date="2022-02" db="EMBL/GenBank/DDBJ databases">
        <title>Crop Bioprotection Bacillus Genome Sequencing.</title>
        <authorList>
            <person name="Dunlap C."/>
        </authorList>
    </citation>
    <scope>NUCLEOTIDE SEQUENCE</scope>
    <source>
        <strain evidence="12">EC49O2N-C10</strain>
    </source>
</reference>
<evidence type="ECO:0000256" key="4">
    <source>
        <dbReference type="ARBA" id="ARBA00022679"/>
    </source>
</evidence>
<dbReference type="InterPro" id="IPR003661">
    <property type="entry name" value="HisK_dim/P_dom"/>
</dbReference>
<dbReference type="SMART" id="SM00086">
    <property type="entry name" value="PAC"/>
    <property type="match status" value="2"/>
</dbReference>
<dbReference type="GO" id="GO:0030435">
    <property type="term" value="P:sporulation resulting in formation of a cellular spore"/>
    <property type="evidence" value="ECO:0007669"/>
    <property type="project" value="UniProtKB-KW"/>
</dbReference>
<dbReference type="CDD" id="cd00075">
    <property type="entry name" value="HATPase"/>
    <property type="match status" value="1"/>
</dbReference>
<dbReference type="FunFam" id="3.30.450.20:FF:000231">
    <property type="entry name" value="PAS domain-containing sensor histidine kinase"/>
    <property type="match status" value="1"/>
</dbReference>
<dbReference type="InterPro" id="IPR013655">
    <property type="entry name" value="PAS_fold_3"/>
</dbReference>
<name>A0A9Q4EL14_9BACI</name>
<dbReference type="SUPFAM" id="SSF47384">
    <property type="entry name" value="Homodimeric domain of signal transducing histidine kinase"/>
    <property type="match status" value="1"/>
</dbReference>
<sequence>MEQDTQYVKPFQTKTDIHAVLASNGRIIYISANSKLYLGYLQGEMIGSFLKTFLHEEDQFLVESYFYNEHHLMPCTFRFIKKDHTIVWVEAAVEIVTTRAERTEREIILKMKILEEESGHQPLNCEKHEIEPENPESTTYITDDYERLVENLPSPLCISVSGKIVYVNSAMLSMLGAKSKDAVIGKWSYEFIEEEYHDIVKNRIIRMQKGIEVGMIEQTWKRLDGTPVHLEVKASPTVYKNQQAELLLLIDISSRKKFQTILQKSRERYQLLIQNSIDTIAVIHNGKWVFMNESGISLFEAATYEDLIGKNIYDQLHPCDHEDVKERIQNIAEQKTESEIVKQSWFTFQNRVIYTEMVCIPTTFFGEAAVQVILRDISERKQTEELMLKSEKLSIAGQLAAGIAHEIRNPLTAIKGFLQLMKPTMEGNEHYFDIVFSELSRIELILSELLMLAKPQQNAVKEHLNLKKLIGEVSALLETQANLNGIFIRTRYEKDSIYINGDQNQLKQVFINLIKNAVESMPDGGTVDIIVTEDKHSVHVTVKDEGEGIPEKVLNRIGEPFLTTKEKGTGLGLMVTFNIIENHQGVIHVDSQPDKGTAFKISFPKNKTTA</sequence>
<dbReference type="GO" id="GO:0005524">
    <property type="term" value="F:ATP binding"/>
    <property type="evidence" value="ECO:0007669"/>
    <property type="project" value="UniProtKB-KW"/>
</dbReference>
<dbReference type="InterPro" id="IPR003594">
    <property type="entry name" value="HATPase_dom"/>
</dbReference>
<dbReference type="PROSITE" id="PS50109">
    <property type="entry name" value="HIS_KIN"/>
    <property type="match status" value="1"/>
</dbReference>
<evidence type="ECO:0000256" key="2">
    <source>
        <dbReference type="ARBA" id="ARBA00012438"/>
    </source>
</evidence>
<dbReference type="SMART" id="SM00387">
    <property type="entry name" value="HATPase_c"/>
    <property type="match status" value="1"/>
</dbReference>
<dbReference type="PANTHER" id="PTHR43065:SF34">
    <property type="entry name" value="SPORULATION KINASE A"/>
    <property type="match status" value="1"/>
</dbReference>
<evidence type="ECO:0000256" key="8">
    <source>
        <dbReference type="ARBA" id="ARBA00022969"/>
    </source>
</evidence>
<dbReference type="InterPro" id="IPR001610">
    <property type="entry name" value="PAC"/>
</dbReference>
<dbReference type="InterPro" id="IPR004358">
    <property type="entry name" value="Sig_transdc_His_kin-like_C"/>
</dbReference>
<evidence type="ECO:0000313" key="13">
    <source>
        <dbReference type="Proteomes" id="UP001073053"/>
    </source>
</evidence>
<dbReference type="InterPro" id="IPR005467">
    <property type="entry name" value="His_kinase_dom"/>
</dbReference>
<gene>
    <name evidence="12" type="primary">kinA</name>
    <name evidence="12" type="ORF">MOF03_04755</name>
</gene>
<evidence type="ECO:0000259" key="11">
    <source>
        <dbReference type="PROSITE" id="PS50112"/>
    </source>
</evidence>
<dbReference type="NCBIfam" id="TIGR00229">
    <property type="entry name" value="sensory_box"/>
    <property type="match status" value="3"/>
</dbReference>
<dbReference type="InterPro" id="IPR013767">
    <property type="entry name" value="PAS_fold"/>
</dbReference>
<dbReference type="SMART" id="SM00388">
    <property type="entry name" value="HisKA"/>
    <property type="match status" value="1"/>
</dbReference>
<dbReference type="Gene3D" id="3.30.450.20">
    <property type="entry name" value="PAS domain"/>
    <property type="match status" value="3"/>
</dbReference>
<evidence type="ECO:0000256" key="3">
    <source>
        <dbReference type="ARBA" id="ARBA00022553"/>
    </source>
</evidence>
<keyword evidence="3" id="KW-0597">Phosphoprotein</keyword>
<feature type="domain" description="PAS" evidence="11">
    <location>
        <begin position="265"/>
        <end position="335"/>
    </location>
</feature>
<feature type="domain" description="Histidine kinase" evidence="10">
    <location>
        <begin position="402"/>
        <end position="607"/>
    </location>
</feature>
<dbReference type="GO" id="GO:0000155">
    <property type="term" value="F:phosphorelay sensor kinase activity"/>
    <property type="evidence" value="ECO:0007669"/>
    <property type="project" value="InterPro"/>
</dbReference>
<evidence type="ECO:0000256" key="5">
    <source>
        <dbReference type="ARBA" id="ARBA00022741"/>
    </source>
</evidence>
<evidence type="ECO:0000256" key="9">
    <source>
        <dbReference type="ARBA" id="ARBA00023012"/>
    </source>
</evidence>
<dbReference type="SUPFAM" id="SSF55785">
    <property type="entry name" value="PYP-like sensor domain (PAS domain)"/>
    <property type="match status" value="3"/>
</dbReference>
<keyword evidence="9" id="KW-0902">Two-component regulatory system</keyword>
<evidence type="ECO:0000256" key="7">
    <source>
        <dbReference type="ARBA" id="ARBA00022840"/>
    </source>
</evidence>
<dbReference type="Pfam" id="PF00989">
    <property type="entry name" value="PAS"/>
    <property type="match status" value="2"/>
</dbReference>
<keyword evidence="7" id="KW-0067">ATP-binding</keyword>
<evidence type="ECO:0000256" key="1">
    <source>
        <dbReference type="ARBA" id="ARBA00000085"/>
    </source>
</evidence>
<dbReference type="FunFam" id="1.10.287.130:FF:000040">
    <property type="entry name" value="PAS domain-containing sensor histidine kinase"/>
    <property type="match status" value="1"/>
</dbReference>
<dbReference type="SUPFAM" id="SSF55874">
    <property type="entry name" value="ATPase domain of HSP90 chaperone/DNA topoisomerase II/histidine kinase"/>
    <property type="match status" value="1"/>
</dbReference>
<dbReference type="CDD" id="cd00130">
    <property type="entry name" value="PAS"/>
    <property type="match status" value="3"/>
</dbReference>
<comment type="catalytic activity">
    <reaction evidence="1">
        <text>ATP + protein L-histidine = ADP + protein N-phospho-L-histidine.</text>
        <dbReference type="EC" id="2.7.13.3"/>
    </reaction>
</comment>
<evidence type="ECO:0000256" key="6">
    <source>
        <dbReference type="ARBA" id="ARBA00022777"/>
    </source>
</evidence>
<dbReference type="Proteomes" id="UP001073053">
    <property type="component" value="Unassembled WGS sequence"/>
</dbReference>
<keyword evidence="6 12" id="KW-0418">Kinase</keyword>
<dbReference type="RefSeq" id="WP_268498103.1">
    <property type="nucleotide sequence ID" value="NZ_JALAVZ010000011.1"/>
</dbReference>
<dbReference type="EC" id="2.7.13.3" evidence="2"/>
<dbReference type="InterPro" id="IPR036097">
    <property type="entry name" value="HisK_dim/P_sf"/>
</dbReference>
<evidence type="ECO:0000259" key="10">
    <source>
        <dbReference type="PROSITE" id="PS50109"/>
    </source>
</evidence>
<keyword evidence="4 12" id="KW-0808">Transferase</keyword>
<proteinExistence type="predicted"/>
<dbReference type="Gene3D" id="3.30.565.10">
    <property type="entry name" value="Histidine kinase-like ATPase, C-terminal domain"/>
    <property type="match status" value="1"/>
</dbReference>
<dbReference type="Gene3D" id="1.10.287.130">
    <property type="match status" value="1"/>
</dbReference>
<dbReference type="AlphaFoldDB" id="A0A9Q4EL14"/>
<dbReference type="PROSITE" id="PS50112">
    <property type="entry name" value="PAS"/>
    <property type="match status" value="3"/>
</dbReference>
<dbReference type="CDD" id="cd00082">
    <property type="entry name" value="HisKA"/>
    <property type="match status" value="1"/>
</dbReference>
<dbReference type="Pfam" id="PF08447">
    <property type="entry name" value="PAS_3"/>
    <property type="match status" value="1"/>
</dbReference>
<comment type="caution">
    <text evidence="12">The sequence shown here is derived from an EMBL/GenBank/DDBJ whole genome shotgun (WGS) entry which is preliminary data.</text>
</comment>